<dbReference type="Gene3D" id="3.90.550.20">
    <property type="match status" value="1"/>
</dbReference>
<sequence length="337" mass="38054">MASLRVRLLFVAVTVITLAGLFLPMHELYLLLRLPFVWKTSAADSILSAQRDGFDVTFASYANSSGLQENAGIPNRLHHVHLGPSAPRAEWLSARAQCLDHHPDWEVFLWEDENSREFVKSQYPHLLAMWEEYPALVQRVDALRYMVLHTYGGAILDMDLACRQSLDPLREFEFVAPAAHPVGISVGMMLAAPNNAYVRALVDNLPRFNRRWSLLPYITIMFSTGCHYASTIFTLQSNRSALRVLAGTPDHPTLNMLNGYVNTPLFQHLGTSSWHGRDARWIKFFAHCDQRLSFLVIVVFLLSFAGAVCFCVARGRRAARRPDPTRTEAIKSEGKMV</sequence>
<dbReference type="GeneID" id="30975203"/>
<dbReference type="SUPFAM" id="SSF53448">
    <property type="entry name" value="Nucleotide-diphospho-sugar transferases"/>
    <property type="match status" value="1"/>
</dbReference>
<evidence type="ECO:0000313" key="4">
    <source>
        <dbReference type="EMBL" id="OJJ98605.1"/>
    </source>
</evidence>
<dbReference type="EMBL" id="KV878979">
    <property type="protein sequence ID" value="OJJ98605.1"/>
    <property type="molecule type" value="Genomic_DNA"/>
</dbReference>
<dbReference type="OrthoDB" id="3647at2759"/>
<dbReference type="GO" id="GO:0016020">
    <property type="term" value="C:membrane"/>
    <property type="evidence" value="ECO:0007669"/>
    <property type="project" value="GOC"/>
</dbReference>
<dbReference type="InterPro" id="IPR051706">
    <property type="entry name" value="Glycosyltransferase_domain"/>
</dbReference>
<gene>
    <name evidence="4" type="ORF">ASPACDRAFT_44237</name>
</gene>
<reference evidence="5" key="1">
    <citation type="journal article" date="2017" name="Genome Biol.">
        <title>Comparative genomics reveals high biological diversity and specific adaptations in the industrially and medically important fungal genus Aspergillus.</title>
        <authorList>
            <person name="de Vries R.P."/>
            <person name="Riley R."/>
            <person name="Wiebenga A."/>
            <person name="Aguilar-Osorio G."/>
            <person name="Amillis S."/>
            <person name="Uchima C.A."/>
            <person name="Anderluh G."/>
            <person name="Asadollahi M."/>
            <person name="Askin M."/>
            <person name="Barry K."/>
            <person name="Battaglia E."/>
            <person name="Bayram O."/>
            <person name="Benocci T."/>
            <person name="Braus-Stromeyer S.A."/>
            <person name="Caldana C."/>
            <person name="Canovas D."/>
            <person name="Cerqueira G.C."/>
            <person name="Chen F."/>
            <person name="Chen W."/>
            <person name="Choi C."/>
            <person name="Clum A."/>
            <person name="Dos Santos R.A."/>
            <person name="Damasio A.R."/>
            <person name="Diallinas G."/>
            <person name="Emri T."/>
            <person name="Fekete E."/>
            <person name="Flipphi M."/>
            <person name="Freyberg S."/>
            <person name="Gallo A."/>
            <person name="Gournas C."/>
            <person name="Habgood R."/>
            <person name="Hainaut M."/>
            <person name="Harispe M.L."/>
            <person name="Henrissat B."/>
            <person name="Hilden K.S."/>
            <person name="Hope R."/>
            <person name="Hossain A."/>
            <person name="Karabika E."/>
            <person name="Karaffa L."/>
            <person name="Karanyi Z."/>
            <person name="Krasevec N."/>
            <person name="Kuo A."/>
            <person name="Kusch H."/>
            <person name="LaButti K."/>
            <person name="Lagendijk E.L."/>
            <person name="Lapidus A."/>
            <person name="Levasseur A."/>
            <person name="Lindquist E."/>
            <person name="Lipzen A."/>
            <person name="Logrieco A.F."/>
            <person name="MacCabe A."/>
            <person name="Maekelae M.R."/>
            <person name="Malavazi I."/>
            <person name="Melin P."/>
            <person name="Meyer V."/>
            <person name="Mielnichuk N."/>
            <person name="Miskei M."/>
            <person name="Molnar A.P."/>
            <person name="Mule G."/>
            <person name="Ngan C.Y."/>
            <person name="Orejas M."/>
            <person name="Orosz E."/>
            <person name="Ouedraogo J.P."/>
            <person name="Overkamp K.M."/>
            <person name="Park H.-S."/>
            <person name="Perrone G."/>
            <person name="Piumi F."/>
            <person name="Punt P.J."/>
            <person name="Ram A.F."/>
            <person name="Ramon A."/>
            <person name="Rauscher S."/>
            <person name="Record E."/>
            <person name="Riano-Pachon D.M."/>
            <person name="Robert V."/>
            <person name="Roehrig J."/>
            <person name="Ruller R."/>
            <person name="Salamov A."/>
            <person name="Salih N.S."/>
            <person name="Samson R.A."/>
            <person name="Sandor E."/>
            <person name="Sanguinetti M."/>
            <person name="Schuetze T."/>
            <person name="Sepcic K."/>
            <person name="Shelest E."/>
            <person name="Sherlock G."/>
            <person name="Sophianopoulou V."/>
            <person name="Squina F.M."/>
            <person name="Sun H."/>
            <person name="Susca A."/>
            <person name="Todd R.B."/>
            <person name="Tsang A."/>
            <person name="Unkles S.E."/>
            <person name="van de Wiele N."/>
            <person name="van Rossen-Uffink D."/>
            <person name="Oliveira J.V."/>
            <person name="Vesth T.C."/>
            <person name="Visser J."/>
            <person name="Yu J.-H."/>
            <person name="Zhou M."/>
            <person name="Andersen M.R."/>
            <person name="Archer D.B."/>
            <person name="Baker S.E."/>
            <person name="Benoit I."/>
            <person name="Brakhage A.A."/>
            <person name="Braus G.H."/>
            <person name="Fischer R."/>
            <person name="Frisvad J.C."/>
            <person name="Goldman G.H."/>
            <person name="Houbraken J."/>
            <person name="Oakley B."/>
            <person name="Pocsi I."/>
            <person name="Scazzocchio C."/>
            <person name="Seiboth B."/>
            <person name="vanKuyk P.A."/>
            <person name="Wortman J."/>
            <person name="Dyer P.S."/>
            <person name="Grigoriev I.V."/>
        </authorList>
    </citation>
    <scope>NUCLEOTIDE SEQUENCE [LARGE SCALE GENOMIC DNA]</scope>
    <source>
        <strain evidence="5">ATCC 16872 / CBS 172.66 / WB 5094</strain>
    </source>
</reference>
<evidence type="ECO:0000313" key="5">
    <source>
        <dbReference type="Proteomes" id="UP000184546"/>
    </source>
</evidence>
<dbReference type="OMA" id="MWTSYPF"/>
<proteinExistence type="inferred from homology"/>
<dbReference type="VEuPathDB" id="FungiDB:ASPACDRAFT_44237"/>
<organism evidence="4 5">
    <name type="scientific">Aspergillus aculeatus (strain ATCC 16872 / CBS 172.66 / WB 5094)</name>
    <dbReference type="NCBI Taxonomy" id="690307"/>
    <lineage>
        <taxon>Eukaryota</taxon>
        <taxon>Fungi</taxon>
        <taxon>Dikarya</taxon>
        <taxon>Ascomycota</taxon>
        <taxon>Pezizomycotina</taxon>
        <taxon>Eurotiomycetes</taxon>
        <taxon>Eurotiomycetidae</taxon>
        <taxon>Eurotiales</taxon>
        <taxon>Aspergillaceae</taxon>
        <taxon>Aspergillus</taxon>
        <taxon>Aspergillus subgen. Circumdati</taxon>
    </lineage>
</organism>
<feature type="transmembrane region" description="Helical" evidence="3">
    <location>
        <begin position="6"/>
        <end position="23"/>
    </location>
</feature>
<dbReference type="Pfam" id="PF04488">
    <property type="entry name" value="Gly_transf_sug"/>
    <property type="match status" value="1"/>
</dbReference>
<evidence type="ECO:0000256" key="3">
    <source>
        <dbReference type="SAM" id="Phobius"/>
    </source>
</evidence>
<dbReference type="RefSeq" id="XP_020054945.1">
    <property type="nucleotide sequence ID" value="XM_020201389.1"/>
</dbReference>
<evidence type="ECO:0000256" key="2">
    <source>
        <dbReference type="ARBA" id="ARBA00022679"/>
    </source>
</evidence>
<keyword evidence="2 4" id="KW-0808">Transferase</keyword>
<feature type="transmembrane region" description="Helical" evidence="3">
    <location>
        <begin position="214"/>
        <end position="235"/>
    </location>
</feature>
<dbReference type="PANTHER" id="PTHR32385:SF15">
    <property type="entry name" value="INOSITOL PHOSPHOCERAMIDE MANNOSYLTRANSFERASE 1"/>
    <property type="match status" value="1"/>
</dbReference>
<keyword evidence="3" id="KW-1133">Transmembrane helix</keyword>
<comment type="similarity">
    <text evidence="1">Belongs to the glycosyltransferase 32 family.</text>
</comment>
<dbReference type="STRING" id="690307.A0A1L9WQZ8"/>
<dbReference type="GO" id="GO:0000030">
    <property type="term" value="F:mannosyltransferase activity"/>
    <property type="evidence" value="ECO:0007669"/>
    <property type="project" value="TreeGrafter"/>
</dbReference>
<dbReference type="AlphaFoldDB" id="A0A1L9WQZ8"/>
<dbReference type="InterPro" id="IPR029044">
    <property type="entry name" value="Nucleotide-diphossugar_trans"/>
</dbReference>
<dbReference type="GO" id="GO:0051999">
    <property type="term" value="P:mannosyl-inositol phosphorylceramide biosynthetic process"/>
    <property type="evidence" value="ECO:0007669"/>
    <property type="project" value="TreeGrafter"/>
</dbReference>
<dbReference type="InterPro" id="IPR007577">
    <property type="entry name" value="GlycoTrfase_DXD_sugar-bd_CS"/>
</dbReference>
<name>A0A1L9WQZ8_ASPA1</name>
<keyword evidence="3" id="KW-0812">Transmembrane</keyword>
<dbReference type="PANTHER" id="PTHR32385">
    <property type="entry name" value="MANNOSYL PHOSPHORYLINOSITOL CERAMIDE SYNTHASE"/>
    <property type="match status" value="1"/>
</dbReference>
<protein>
    <submittedName>
        <fullName evidence="4">Glycosyltransferase family 32 protein</fullName>
    </submittedName>
</protein>
<feature type="transmembrane region" description="Helical" evidence="3">
    <location>
        <begin position="292"/>
        <end position="313"/>
    </location>
</feature>
<dbReference type="Proteomes" id="UP000184546">
    <property type="component" value="Unassembled WGS sequence"/>
</dbReference>
<keyword evidence="3" id="KW-0472">Membrane</keyword>
<keyword evidence="5" id="KW-1185">Reference proteome</keyword>
<evidence type="ECO:0000256" key="1">
    <source>
        <dbReference type="ARBA" id="ARBA00009003"/>
    </source>
</evidence>
<accession>A0A1L9WQZ8</accession>